<gene>
    <name evidence="7" type="ORF">SAMN06295970_109144</name>
</gene>
<dbReference type="SMART" id="SM00388">
    <property type="entry name" value="HisKA"/>
    <property type="match status" value="1"/>
</dbReference>
<dbReference type="Pfam" id="PF00072">
    <property type="entry name" value="Response_reg"/>
    <property type="match status" value="1"/>
</dbReference>
<protein>
    <recommendedName>
        <fullName evidence="2">histidine kinase</fullName>
        <ecNumber evidence="2">2.7.13.3</ecNumber>
    </recommendedName>
</protein>
<keyword evidence="3 4" id="KW-0597">Phosphoprotein</keyword>
<dbReference type="InterPro" id="IPR011006">
    <property type="entry name" value="CheY-like_superfamily"/>
</dbReference>
<sequence length="596" mass="65288">MTYQTRDSGIDAVGDIAWGTHFCQFYRTKEDLAETLVPYFEAGLRANESCLWVTSERLEADMAEDLMISAMPEFKQYLSSGQMQILPISDWYTPGQVFSADDVLQGWVDKEAASKNRGLSGLRLTGDTFWVERSGWNDFMDYENKVNHAFRRYNLVALCTYCMDKCSAEDVIDVCCHHQFAIARRQGNWELLESSSLKIAKENLHQLNIELESRVDARTVELNNALKARDEFLAMLGHELRNPLAPIRNATEIIRSLTPANSPLSAPTAILDRQVGHMTRLVADLLDVGRITQGQISLDRKVVSLSDVLEQALELSRPLIDQRGHSLSVSLPSRHVKISGDASRLAQVFGNLLHNAAKYTPDGGKVSIGAEVDGDFATVTVRDTGAGIPAEMLGSIFDLFTQLPRSLARSDGGLGIGLTLVKRITEMHGGAVLAHSDGVGTGSTFSVRLRLVERMPSDQSSAAALSVNKSVASRRVVVIDDNHDANQTLAMLLQIAGHDVSSAFDGPEGLELIGALQPEVVVLDIGLPGLDGYEVARRLRADQRTRGAYVIALTGYGQETDVAQAREAGFDAHLLKPARVDDLLRLIASLSRNLLH</sequence>
<dbReference type="Gene3D" id="1.10.287.130">
    <property type="match status" value="1"/>
</dbReference>
<name>A0ABY1QAA3_9BURK</name>
<reference evidence="7 8" key="1">
    <citation type="submission" date="2017-05" db="EMBL/GenBank/DDBJ databases">
        <authorList>
            <person name="Varghese N."/>
            <person name="Submissions S."/>
        </authorList>
    </citation>
    <scope>NUCLEOTIDE SEQUENCE [LARGE SCALE GENOMIC DNA]</scope>
    <source>
        <strain evidence="7 8">DSM 26001</strain>
    </source>
</reference>
<feature type="domain" description="Histidine kinase" evidence="5">
    <location>
        <begin position="235"/>
        <end position="453"/>
    </location>
</feature>
<dbReference type="CDD" id="cd00075">
    <property type="entry name" value="HATPase"/>
    <property type="match status" value="1"/>
</dbReference>
<organism evidence="7 8">
    <name type="scientific">Noviherbaspirillum suwonense</name>
    <dbReference type="NCBI Taxonomy" id="1224511"/>
    <lineage>
        <taxon>Bacteria</taxon>
        <taxon>Pseudomonadati</taxon>
        <taxon>Pseudomonadota</taxon>
        <taxon>Betaproteobacteria</taxon>
        <taxon>Burkholderiales</taxon>
        <taxon>Oxalobacteraceae</taxon>
        <taxon>Noviherbaspirillum</taxon>
    </lineage>
</organism>
<dbReference type="InterPro" id="IPR025847">
    <property type="entry name" value="MEDS_domain"/>
</dbReference>
<dbReference type="CDD" id="cd00082">
    <property type="entry name" value="HisKA"/>
    <property type="match status" value="1"/>
</dbReference>
<dbReference type="SUPFAM" id="SSF52172">
    <property type="entry name" value="CheY-like"/>
    <property type="match status" value="1"/>
</dbReference>
<dbReference type="Pfam" id="PF02518">
    <property type="entry name" value="HATPase_c"/>
    <property type="match status" value="1"/>
</dbReference>
<dbReference type="InterPro" id="IPR036890">
    <property type="entry name" value="HATPase_C_sf"/>
</dbReference>
<dbReference type="SUPFAM" id="SSF47384">
    <property type="entry name" value="Homodimeric domain of signal transducing histidine kinase"/>
    <property type="match status" value="1"/>
</dbReference>
<evidence type="ECO:0000259" key="5">
    <source>
        <dbReference type="PROSITE" id="PS50109"/>
    </source>
</evidence>
<evidence type="ECO:0000256" key="4">
    <source>
        <dbReference type="PROSITE-ProRule" id="PRU00169"/>
    </source>
</evidence>
<dbReference type="InterPro" id="IPR003661">
    <property type="entry name" value="HisK_dim/P_dom"/>
</dbReference>
<feature type="domain" description="Response regulatory" evidence="6">
    <location>
        <begin position="475"/>
        <end position="591"/>
    </location>
</feature>
<keyword evidence="7" id="KW-0418">Kinase</keyword>
<keyword evidence="8" id="KW-1185">Reference proteome</keyword>
<dbReference type="SMART" id="SM00448">
    <property type="entry name" value="REC"/>
    <property type="match status" value="1"/>
</dbReference>
<comment type="caution">
    <text evidence="7">The sequence shown here is derived from an EMBL/GenBank/DDBJ whole genome shotgun (WGS) entry which is preliminary data.</text>
</comment>
<comment type="catalytic activity">
    <reaction evidence="1">
        <text>ATP + protein L-histidine = ADP + protein N-phospho-L-histidine.</text>
        <dbReference type="EC" id="2.7.13.3"/>
    </reaction>
</comment>
<dbReference type="InterPro" id="IPR001789">
    <property type="entry name" value="Sig_transdc_resp-reg_receiver"/>
</dbReference>
<dbReference type="InterPro" id="IPR005467">
    <property type="entry name" value="His_kinase_dom"/>
</dbReference>
<dbReference type="InterPro" id="IPR004358">
    <property type="entry name" value="Sig_transdc_His_kin-like_C"/>
</dbReference>
<evidence type="ECO:0000259" key="6">
    <source>
        <dbReference type="PROSITE" id="PS50110"/>
    </source>
</evidence>
<dbReference type="EC" id="2.7.13.3" evidence="2"/>
<evidence type="ECO:0000313" key="8">
    <source>
        <dbReference type="Proteomes" id="UP001158049"/>
    </source>
</evidence>
<dbReference type="PROSITE" id="PS50109">
    <property type="entry name" value="HIS_KIN"/>
    <property type="match status" value="1"/>
</dbReference>
<dbReference type="PRINTS" id="PR00344">
    <property type="entry name" value="BCTRLSENSOR"/>
</dbReference>
<dbReference type="Gene3D" id="3.30.565.10">
    <property type="entry name" value="Histidine kinase-like ATPase, C-terminal domain"/>
    <property type="match status" value="1"/>
</dbReference>
<evidence type="ECO:0000313" key="7">
    <source>
        <dbReference type="EMBL" id="SMP63803.1"/>
    </source>
</evidence>
<dbReference type="InterPro" id="IPR036097">
    <property type="entry name" value="HisK_dim/P_sf"/>
</dbReference>
<dbReference type="GO" id="GO:0016301">
    <property type="term" value="F:kinase activity"/>
    <property type="evidence" value="ECO:0007669"/>
    <property type="project" value="UniProtKB-KW"/>
</dbReference>
<dbReference type="SUPFAM" id="SSF55874">
    <property type="entry name" value="ATPase domain of HSP90 chaperone/DNA topoisomerase II/histidine kinase"/>
    <property type="match status" value="1"/>
</dbReference>
<evidence type="ECO:0000256" key="2">
    <source>
        <dbReference type="ARBA" id="ARBA00012438"/>
    </source>
</evidence>
<evidence type="ECO:0000256" key="1">
    <source>
        <dbReference type="ARBA" id="ARBA00000085"/>
    </source>
</evidence>
<dbReference type="SMART" id="SM00387">
    <property type="entry name" value="HATPase_c"/>
    <property type="match status" value="1"/>
</dbReference>
<dbReference type="Pfam" id="PF00512">
    <property type="entry name" value="HisKA"/>
    <property type="match status" value="1"/>
</dbReference>
<evidence type="ECO:0000256" key="3">
    <source>
        <dbReference type="ARBA" id="ARBA00022553"/>
    </source>
</evidence>
<dbReference type="EMBL" id="FXUL01000009">
    <property type="protein sequence ID" value="SMP63803.1"/>
    <property type="molecule type" value="Genomic_DNA"/>
</dbReference>
<proteinExistence type="predicted"/>
<dbReference type="InterPro" id="IPR003594">
    <property type="entry name" value="HATPase_dom"/>
</dbReference>
<dbReference type="RefSeq" id="WP_283442817.1">
    <property type="nucleotide sequence ID" value="NZ_FXUL01000009.1"/>
</dbReference>
<dbReference type="Pfam" id="PF14417">
    <property type="entry name" value="MEDS"/>
    <property type="match status" value="1"/>
</dbReference>
<accession>A0ABY1QAA3</accession>
<dbReference type="PANTHER" id="PTHR43547">
    <property type="entry name" value="TWO-COMPONENT HISTIDINE KINASE"/>
    <property type="match status" value="1"/>
</dbReference>
<dbReference type="PROSITE" id="PS50110">
    <property type="entry name" value="RESPONSE_REGULATORY"/>
    <property type="match status" value="1"/>
</dbReference>
<dbReference type="PANTHER" id="PTHR43547:SF2">
    <property type="entry name" value="HYBRID SIGNAL TRANSDUCTION HISTIDINE KINASE C"/>
    <property type="match status" value="1"/>
</dbReference>
<dbReference type="CDD" id="cd17580">
    <property type="entry name" value="REC_2_DhkD-like"/>
    <property type="match status" value="1"/>
</dbReference>
<dbReference type="Proteomes" id="UP001158049">
    <property type="component" value="Unassembled WGS sequence"/>
</dbReference>
<keyword evidence="7" id="KW-0808">Transferase</keyword>
<feature type="modified residue" description="4-aspartylphosphate" evidence="4">
    <location>
        <position position="524"/>
    </location>
</feature>
<dbReference type="Gene3D" id="3.40.50.2300">
    <property type="match status" value="1"/>
</dbReference>